<comment type="caution">
    <text evidence="1">The sequence shown here is derived from an EMBL/GenBank/DDBJ whole genome shotgun (WGS) entry which is preliminary data.</text>
</comment>
<accession>A0ACB7ZKT1</accession>
<protein>
    <submittedName>
        <fullName evidence="1">Uncharacterized protein</fullName>
    </submittedName>
</protein>
<evidence type="ECO:0000313" key="1">
    <source>
        <dbReference type="EMBL" id="KAH7866185.1"/>
    </source>
</evidence>
<keyword evidence="2" id="KW-1185">Reference proteome</keyword>
<sequence length="99" mass="11402">MNDSSGRTLTLYEDLHNDVRELVDLEGFEPFIPTQTRTMHDHFIVTTLVERWRDSTNSFHLRFEESTMTLLDFSAITGLRVGREPLPFDSGIAQDDDAL</sequence>
<reference evidence="1 2" key="1">
    <citation type="journal article" date="2021" name="Hortic Res">
        <title>High-quality reference genome and annotation aids understanding of berry development for evergreen blueberry (Vaccinium darrowii).</title>
        <authorList>
            <person name="Yu J."/>
            <person name="Hulse-Kemp A.M."/>
            <person name="Babiker E."/>
            <person name="Staton M."/>
        </authorList>
    </citation>
    <scope>NUCLEOTIDE SEQUENCE [LARGE SCALE GENOMIC DNA]</scope>
    <source>
        <strain evidence="2">cv. NJ 8807/NJ 8810</strain>
        <tissue evidence="1">Young leaf</tissue>
    </source>
</reference>
<gene>
    <name evidence="1" type="ORF">Vadar_016817</name>
</gene>
<evidence type="ECO:0000313" key="2">
    <source>
        <dbReference type="Proteomes" id="UP000828048"/>
    </source>
</evidence>
<organism evidence="1 2">
    <name type="scientific">Vaccinium darrowii</name>
    <dbReference type="NCBI Taxonomy" id="229202"/>
    <lineage>
        <taxon>Eukaryota</taxon>
        <taxon>Viridiplantae</taxon>
        <taxon>Streptophyta</taxon>
        <taxon>Embryophyta</taxon>
        <taxon>Tracheophyta</taxon>
        <taxon>Spermatophyta</taxon>
        <taxon>Magnoliopsida</taxon>
        <taxon>eudicotyledons</taxon>
        <taxon>Gunneridae</taxon>
        <taxon>Pentapetalae</taxon>
        <taxon>asterids</taxon>
        <taxon>Ericales</taxon>
        <taxon>Ericaceae</taxon>
        <taxon>Vaccinioideae</taxon>
        <taxon>Vaccinieae</taxon>
        <taxon>Vaccinium</taxon>
    </lineage>
</organism>
<proteinExistence type="predicted"/>
<dbReference type="EMBL" id="CM037159">
    <property type="protein sequence ID" value="KAH7866185.1"/>
    <property type="molecule type" value="Genomic_DNA"/>
</dbReference>
<name>A0ACB7ZKT1_9ERIC</name>
<dbReference type="Proteomes" id="UP000828048">
    <property type="component" value="Chromosome 9"/>
</dbReference>